<dbReference type="KEGG" id="bomb:GT348_01440"/>
<keyword evidence="1" id="KW-0812">Transmembrane</keyword>
<accession>A0A6P1NCF0</accession>
<dbReference type="EMBL" id="CP047652">
    <property type="protein sequence ID" value="QHI95129.1"/>
    <property type="molecule type" value="Genomic_DNA"/>
</dbReference>
<name>A0A6P1NCF0_9PROT</name>
<keyword evidence="1" id="KW-0472">Membrane</keyword>
<gene>
    <name evidence="2" type="ORF">GT348_01440</name>
</gene>
<keyword evidence="1" id="KW-1133">Transmembrane helix</keyword>
<feature type="transmembrane region" description="Helical" evidence="1">
    <location>
        <begin position="23"/>
        <end position="47"/>
    </location>
</feature>
<sequence length="131" mass="14088">MKKSVAQTVTMGEIAHDARPSRFLLGAVIIMGLLIVIGTAILLWVIVHRALHHNDVAAPQTKAAYHNVLATPSVLSLVPRPGEKVQSITARSDGSLALDLRTVEGGERILIWAPEKAQIIAELELSKSVSQ</sequence>
<proteinExistence type="predicted"/>
<reference evidence="2 3" key="1">
    <citation type="submission" date="2020-01" db="EMBL/GenBank/DDBJ databases">
        <title>Genome sequencing of strain KACC 21507.</title>
        <authorList>
            <person name="Heo J."/>
            <person name="Kim S.-J."/>
            <person name="Kim J.-S."/>
            <person name="Hong S.-B."/>
            <person name="Kwon S.-W."/>
        </authorList>
    </citation>
    <scope>NUCLEOTIDE SEQUENCE [LARGE SCALE GENOMIC DNA]</scope>
    <source>
        <strain evidence="2 3">KACC 21507</strain>
    </source>
</reference>
<protein>
    <submittedName>
        <fullName evidence="2">Uncharacterized protein</fullName>
    </submittedName>
</protein>
<evidence type="ECO:0000313" key="3">
    <source>
        <dbReference type="Proteomes" id="UP000463975"/>
    </source>
</evidence>
<organism evidence="2 3">
    <name type="scientific">Aristophania vespae</name>
    <dbReference type="NCBI Taxonomy" id="2697033"/>
    <lineage>
        <taxon>Bacteria</taxon>
        <taxon>Pseudomonadati</taxon>
        <taxon>Pseudomonadota</taxon>
        <taxon>Alphaproteobacteria</taxon>
        <taxon>Acetobacterales</taxon>
        <taxon>Acetobacteraceae</taxon>
        <taxon>Aristophania</taxon>
    </lineage>
</organism>
<dbReference type="Proteomes" id="UP000463975">
    <property type="component" value="Chromosome"/>
</dbReference>
<keyword evidence="3" id="KW-1185">Reference proteome</keyword>
<evidence type="ECO:0000256" key="1">
    <source>
        <dbReference type="SAM" id="Phobius"/>
    </source>
</evidence>
<evidence type="ECO:0000313" key="2">
    <source>
        <dbReference type="EMBL" id="QHI95129.1"/>
    </source>
</evidence>
<dbReference type="AlphaFoldDB" id="A0A6P1NCF0"/>